<evidence type="ECO:0000256" key="4">
    <source>
        <dbReference type="ARBA" id="ARBA00022989"/>
    </source>
</evidence>
<protein>
    <submittedName>
        <fullName evidence="8">Uncharacterized protein</fullName>
    </submittedName>
</protein>
<feature type="compositionally biased region" description="Low complexity" evidence="6">
    <location>
        <begin position="592"/>
        <end position="605"/>
    </location>
</feature>
<keyword evidence="5 7" id="KW-0472">Membrane</keyword>
<evidence type="ECO:0000256" key="7">
    <source>
        <dbReference type="SAM" id="Phobius"/>
    </source>
</evidence>
<accession>A0A0P7BPF3</accession>
<dbReference type="STRING" id="78410.A0A0P7BPF3"/>
<keyword evidence="3 7" id="KW-0812">Transmembrane</keyword>
<feature type="transmembrane region" description="Helical" evidence="7">
    <location>
        <begin position="162"/>
        <end position="182"/>
    </location>
</feature>
<dbReference type="AlphaFoldDB" id="A0A0P7BPF3"/>
<feature type="transmembrane region" description="Helical" evidence="7">
    <location>
        <begin position="94"/>
        <end position="114"/>
    </location>
</feature>
<dbReference type="PANTHER" id="PTHR21355:SF0">
    <property type="entry name" value="G-PROTEIN COUPLED RECEPTOR-ASSOCIATED PROTEIN LMBRD2"/>
    <property type="match status" value="1"/>
</dbReference>
<evidence type="ECO:0000256" key="1">
    <source>
        <dbReference type="ARBA" id="ARBA00004141"/>
    </source>
</evidence>
<feature type="transmembrane region" description="Helical" evidence="7">
    <location>
        <begin position="358"/>
        <end position="380"/>
    </location>
</feature>
<dbReference type="Proteomes" id="UP000050424">
    <property type="component" value="Unassembled WGS sequence"/>
</dbReference>
<feature type="region of interest" description="Disordered" evidence="6">
    <location>
        <begin position="660"/>
        <end position="697"/>
    </location>
</feature>
<evidence type="ECO:0000256" key="3">
    <source>
        <dbReference type="ARBA" id="ARBA00022692"/>
    </source>
</evidence>
<evidence type="ECO:0000313" key="8">
    <source>
        <dbReference type="EMBL" id="KPM42746.1"/>
    </source>
</evidence>
<feature type="transmembrane region" description="Helical" evidence="7">
    <location>
        <begin position="410"/>
        <end position="431"/>
    </location>
</feature>
<dbReference type="InterPro" id="IPR006876">
    <property type="entry name" value="LMBR1-like_membr_prot"/>
</dbReference>
<feature type="transmembrane region" description="Helical" evidence="7">
    <location>
        <begin position="135"/>
        <end position="156"/>
    </location>
</feature>
<sequence>MIQIASSSSPVGSEIFSLFALLLISLVVLLIIRYYLPLRATPAFYLVPIFVALWLPSIVILLVPVDLASSAIPGDEATRGIWLPERLILVSWRITYWLTFALTWFILPILAEYSDAGYREPKDKLLYSLRGNAQFHVMVLGFSSIGLIYFFGYLGFNFTSVKALVMALAYCWGLILAIYLMGHGLVSIPRRLLRGASISGRLRRLQSKAPKVHEQMEDSLIILEDIETQVAELSRRKVGSAAAFRDWIEELQELANIPESQPRTSRFGGGAETPIIPHIITQKYLADLTRKLVRSKHARSRYLNAWNELVEEAAETQAVLDSVASKKLEFREVHPHAGLWEKTTILTPYTRYLYYYHVLPYAQILLGVFLALASVCIVWSEVVKVAFPKLSVIRLTVIHHWVGDRAEVGFAGQLISSFWICYMCTAALISMTEVKVWRGRALVRRNTAHESAFWYAMQVAKLTIPLSYNFVTFLSKDVYTKTIFYKFLGKLVDLTPLGRWFDDLFPIVVLFPVLATLFGIYGKVKRLFVGMDVIDDDDEENASGYGTGSWREGRTLISRELGGNTFLRRHEEVIGNLSSSGTSGGRSAPILSVPSTYGSSSSHGRSPARLPTSTRRGAAADRDEDDTDTNFFQLLGHRMKNTIETIDTPKWMQDIGQGVKKPKWMGGDDAGEPSTSPGGTDFRRWFGGGSSEGQIRL</sequence>
<comment type="similarity">
    <text evidence="2">Belongs to the LIMR family.</text>
</comment>
<organism evidence="8 9">
    <name type="scientific">Neonectria ditissima</name>
    <dbReference type="NCBI Taxonomy" id="78410"/>
    <lineage>
        <taxon>Eukaryota</taxon>
        <taxon>Fungi</taxon>
        <taxon>Dikarya</taxon>
        <taxon>Ascomycota</taxon>
        <taxon>Pezizomycotina</taxon>
        <taxon>Sordariomycetes</taxon>
        <taxon>Hypocreomycetidae</taxon>
        <taxon>Hypocreales</taxon>
        <taxon>Nectriaceae</taxon>
        <taxon>Neonectria</taxon>
    </lineage>
</organism>
<comment type="caution">
    <text evidence="8">The sequence shown here is derived from an EMBL/GenBank/DDBJ whole genome shotgun (WGS) entry which is preliminary data.</text>
</comment>
<reference evidence="8 9" key="1">
    <citation type="submission" date="2015-09" db="EMBL/GenBank/DDBJ databases">
        <title>Draft genome of a European isolate of the apple canker pathogen Neonectria ditissima.</title>
        <authorList>
            <person name="Gomez-Cortecero A."/>
            <person name="Harrison R.J."/>
            <person name="Armitage A.D."/>
        </authorList>
    </citation>
    <scope>NUCLEOTIDE SEQUENCE [LARGE SCALE GENOMIC DNA]</scope>
    <source>
        <strain evidence="8 9">R09/05</strain>
    </source>
</reference>
<evidence type="ECO:0000313" key="9">
    <source>
        <dbReference type="Proteomes" id="UP000050424"/>
    </source>
</evidence>
<feature type="transmembrane region" description="Helical" evidence="7">
    <location>
        <begin position="15"/>
        <end position="36"/>
    </location>
</feature>
<keyword evidence="9" id="KW-1185">Reference proteome</keyword>
<feature type="transmembrane region" description="Helical" evidence="7">
    <location>
        <begin position="43"/>
        <end position="63"/>
    </location>
</feature>
<dbReference type="InterPro" id="IPR051584">
    <property type="entry name" value="GPCR-associated_LMBR1"/>
</dbReference>
<feature type="transmembrane region" description="Helical" evidence="7">
    <location>
        <begin position="452"/>
        <end position="471"/>
    </location>
</feature>
<feature type="transmembrane region" description="Helical" evidence="7">
    <location>
        <begin position="504"/>
        <end position="521"/>
    </location>
</feature>
<dbReference type="GO" id="GO:0016020">
    <property type="term" value="C:membrane"/>
    <property type="evidence" value="ECO:0007669"/>
    <property type="project" value="UniProtKB-SubCell"/>
</dbReference>
<dbReference type="OrthoDB" id="203099at2759"/>
<keyword evidence="4 7" id="KW-1133">Transmembrane helix</keyword>
<evidence type="ECO:0000256" key="6">
    <source>
        <dbReference type="SAM" id="MobiDB-lite"/>
    </source>
</evidence>
<dbReference type="Pfam" id="PF04791">
    <property type="entry name" value="LMBR1"/>
    <property type="match status" value="1"/>
</dbReference>
<proteinExistence type="inferred from homology"/>
<evidence type="ECO:0000256" key="5">
    <source>
        <dbReference type="ARBA" id="ARBA00023136"/>
    </source>
</evidence>
<dbReference type="EMBL" id="LKCW01000043">
    <property type="protein sequence ID" value="KPM42746.1"/>
    <property type="molecule type" value="Genomic_DNA"/>
</dbReference>
<comment type="subcellular location">
    <subcellularLocation>
        <location evidence="1">Membrane</location>
        <topology evidence="1">Multi-pass membrane protein</topology>
    </subcellularLocation>
</comment>
<dbReference type="PANTHER" id="PTHR21355">
    <property type="entry name" value="G-PROTEIN COUPLED RECEPTOR-ASSOCIATED PROTEIN LMBRD2"/>
    <property type="match status" value="1"/>
</dbReference>
<name>A0A0P7BPF3_9HYPO</name>
<feature type="region of interest" description="Disordered" evidence="6">
    <location>
        <begin position="577"/>
        <end position="625"/>
    </location>
</feature>
<gene>
    <name evidence="8" type="ORF">AK830_g3774</name>
</gene>
<evidence type="ECO:0000256" key="2">
    <source>
        <dbReference type="ARBA" id="ARBA00010487"/>
    </source>
</evidence>